<dbReference type="EMBL" id="UINC01072486">
    <property type="protein sequence ID" value="SVC08159.1"/>
    <property type="molecule type" value="Genomic_DNA"/>
</dbReference>
<evidence type="ECO:0000313" key="1">
    <source>
        <dbReference type="EMBL" id="SVC08159.1"/>
    </source>
</evidence>
<sequence>MATRTTENTNTIETFRVNFNGLVDDIGNVTVSSAGDQLNTVATTVVGAINELFVGFKLVSQISGDDEYFLQPTSAETMTLQGGAGIHSGAETTNIVTDITADDTMSFFLNDNIASLVSVQTTKIHPTTGTEVLFQNVAGSTNYQVKFASPGDLNIDYGSTQGFAAAMSVALG</sequence>
<dbReference type="AlphaFoldDB" id="A0A382J958"/>
<reference evidence="1" key="1">
    <citation type="submission" date="2018-05" db="EMBL/GenBank/DDBJ databases">
        <authorList>
            <person name="Lanie J.A."/>
            <person name="Ng W.-L."/>
            <person name="Kazmierczak K.M."/>
            <person name="Andrzejewski T.M."/>
            <person name="Davidsen T.M."/>
            <person name="Wayne K.J."/>
            <person name="Tettelin H."/>
            <person name="Glass J.I."/>
            <person name="Rusch D."/>
            <person name="Podicherti R."/>
            <person name="Tsui H.-C.T."/>
            <person name="Winkler M.E."/>
        </authorList>
    </citation>
    <scope>NUCLEOTIDE SEQUENCE</scope>
</reference>
<name>A0A382J958_9ZZZZ</name>
<organism evidence="1">
    <name type="scientific">marine metagenome</name>
    <dbReference type="NCBI Taxonomy" id="408172"/>
    <lineage>
        <taxon>unclassified sequences</taxon>
        <taxon>metagenomes</taxon>
        <taxon>ecological metagenomes</taxon>
    </lineage>
</organism>
<gene>
    <name evidence="1" type="ORF">METZ01_LOCUS261013</name>
</gene>
<accession>A0A382J958</accession>
<protein>
    <submittedName>
        <fullName evidence="1">Uncharacterized protein</fullName>
    </submittedName>
</protein>
<proteinExistence type="predicted"/>